<dbReference type="PANTHER" id="PTHR12360">
    <property type="entry name" value="NUCLEAR TRANSCRIPTION FACTOR, X-BOX BINDING 1 NFX1"/>
    <property type="match status" value="1"/>
</dbReference>
<accession>A0A8H5CW72</accession>
<dbReference type="InterPro" id="IPR036867">
    <property type="entry name" value="R3H_dom_sf"/>
</dbReference>
<dbReference type="AlphaFoldDB" id="A0A8H5CW72"/>
<dbReference type="GO" id="GO:0000977">
    <property type="term" value="F:RNA polymerase II transcription regulatory region sequence-specific DNA binding"/>
    <property type="evidence" value="ECO:0007669"/>
    <property type="project" value="TreeGrafter"/>
</dbReference>
<feature type="region of interest" description="Disordered" evidence="1">
    <location>
        <begin position="288"/>
        <end position="346"/>
    </location>
</feature>
<dbReference type="EMBL" id="JAACJO010000017">
    <property type="protein sequence ID" value="KAF5349161.1"/>
    <property type="molecule type" value="Genomic_DNA"/>
</dbReference>
<feature type="domain" description="R3H" evidence="2">
    <location>
        <begin position="128"/>
        <end position="190"/>
    </location>
</feature>
<feature type="compositionally biased region" description="Low complexity" evidence="1">
    <location>
        <begin position="223"/>
        <end position="250"/>
    </location>
</feature>
<evidence type="ECO:0000259" key="2">
    <source>
        <dbReference type="PROSITE" id="PS51061"/>
    </source>
</evidence>
<dbReference type="PANTHER" id="PTHR12360:SF12">
    <property type="entry name" value="TRANSCRIPTIONAL REPRESSOR NF-X1"/>
    <property type="match status" value="1"/>
</dbReference>
<reference evidence="3 4" key="1">
    <citation type="journal article" date="2020" name="ISME J.">
        <title>Uncovering the hidden diversity of litter-decomposition mechanisms in mushroom-forming fungi.</title>
        <authorList>
            <person name="Floudas D."/>
            <person name="Bentzer J."/>
            <person name="Ahren D."/>
            <person name="Johansson T."/>
            <person name="Persson P."/>
            <person name="Tunlid A."/>
        </authorList>
    </citation>
    <scope>NUCLEOTIDE SEQUENCE [LARGE SCALE GENOMIC DNA]</scope>
    <source>
        <strain evidence="3 4">CBS 146.42</strain>
    </source>
</reference>
<dbReference type="InterPro" id="IPR001374">
    <property type="entry name" value="R3H_dom"/>
</dbReference>
<gene>
    <name evidence="3" type="ORF">D9756_009395</name>
</gene>
<dbReference type="GO" id="GO:0000122">
    <property type="term" value="P:negative regulation of transcription by RNA polymerase II"/>
    <property type="evidence" value="ECO:0007669"/>
    <property type="project" value="TreeGrafter"/>
</dbReference>
<evidence type="ECO:0000313" key="4">
    <source>
        <dbReference type="Proteomes" id="UP000559027"/>
    </source>
</evidence>
<dbReference type="Gene3D" id="3.30.1370.50">
    <property type="entry name" value="R3H-like domain"/>
    <property type="match status" value="1"/>
</dbReference>
<feature type="region of interest" description="Disordered" evidence="1">
    <location>
        <begin position="201"/>
        <end position="275"/>
    </location>
</feature>
<feature type="compositionally biased region" description="Acidic residues" evidence="1">
    <location>
        <begin position="337"/>
        <end position="346"/>
    </location>
</feature>
<dbReference type="GO" id="GO:0005634">
    <property type="term" value="C:nucleus"/>
    <property type="evidence" value="ECO:0007669"/>
    <property type="project" value="TreeGrafter"/>
</dbReference>
<dbReference type="InterPro" id="IPR034078">
    <property type="entry name" value="NFX1_fam"/>
</dbReference>
<keyword evidence="4" id="KW-1185">Reference proteome</keyword>
<feature type="compositionally biased region" description="Polar residues" evidence="1">
    <location>
        <begin position="201"/>
        <end position="210"/>
    </location>
</feature>
<organism evidence="3 4">
    <name type="scientific">Leucocoprinus leucothites</name>
    <dbReference type="NCBI Taxonomy" id="201217"/>
    <lineage>
        <taxon>Eukaryota</taxon>
        <taxon>Fungi</taxon>
        <taxon>Dikarya</taxon>
        <taxon>Basidiomycota</taxon>
        <taxon>Agaricomycotina</taxon>
        <taxon>Agaricomycetes</taxon>
        <taxon>Agaricomycetidae</taxon>
        <taxon>Agaricales</taxon>
        <taxon>Agaricineae</taxon>
        <taxon>Agaricaceae</taxon>
        <taxon>Leucocoprinus</taxon>
    </lineage>
</organism>
<dbReference type="GO" id="GO:0000981">
    <property type="term" value="F:DNA-binding transcription factor activity, RNA polymerase II-specific"/>
    <property type="evidence" value="ECO:0007669"/>
    <property type="project" value="TreeGrafter"/>
</dbReference>
<protein>
    <recommendedName>
        <fullName evidence="2">R3H domain-containing protein</fullName>
    </recommendedName>
</protein>
<sequence length="346" mass="36108">MQTTVESVQQPAESCGSHDHHPCPLPCHAPSSCSEVDPCPALVDVTCPCGRIKQAVRCGRSSSNLNPSRSNPKCTNDCAVAKRNARLAEALGINPSKGASASSSAGYAGLVNTVNYSDELTGFARANPKFLGVVEKAFADFVSSQKKTQVLPPTPLDRRKFVHDLATCYRIDVQLVDQEPHRSVQFIRRLDTRIPSPLLSATIQQSSTTPGLGKLGDLRNLRSSSNPSSANASASQLTASATAASWRPVSTPSPRPGPSTTMNIGGSSVGSSGWSAVVAPQPQAAAARLSGLGNPPSASVSPSVSRPQSAGDSAGPRKTVNVPQENVVTVPPATDEPVPENWEDDT</sequence>
<dbReference type="Pfam" id="PF01424">
    <property type="entry name" value="R3H"/>
    <property type="match status" value="1"/>
</dbReference>
<dbReference type="OrthoDB" id="6512771at2759"/>
<name>A0A8H5CW72_9AGAR</name>
<proteinExistence type="predicted"/>
<dbReference type="Proteomes" id="UP000559027">
    <property type="component" value="Unassembled WGS sequence"/>
</dbReference>
<dbReference type="CDD" id="cd06008">
    <property type="entry name" value="NF-X1-zinc-finger"/>
    <property type="match status" value="1"/>
</dbReference>
<evidence type="ECO:0000313" key="3">
    <source>
        <dbReference type="EMBL" id="KAF5349161.1"/>
    </source>
</evidence>
<dbReference type="PROSITE" id="PS51061">
    <property type="entry name" value="R3H"/>
    <property type="match status" value="1"/>
</dbReference>
<feature type="compositionally biased region" description="Low complexity" evidence="1">
    <location>
        <begin position="295"/>
        <end position="310"/>
    </location>
</feature>
<comment type="caution">
    <text evidence="3">The sequence shown here is derived from an EMBL/GenBank/DDBJ whole genome shotgun (WGS) entry which is preliminary data.</text>
</comment>
<feature type="compositionally biased region" description="Low complexity" evidence="1">
    <location>
        <begin position="258"/>
        <end position="275"/>
    </location>
</feature>
<evidence type="ECO:0000256" key="1">
    <source>
        <dbReference type="SAM" id="MobiDB-lite"/>
    </source>
</evidence>
<dbReference type="SUPFAM" id="SSF82708">
    <property type="entry name" value="R3H domain"/>
    <property type="match status" value="1"/>
</dbReference>